<evidence type="ECO:0000256" key="1">
    <source>
        <dbReference type="SAM" id="MobiDB-lite"/>
    </source>
</evidence>
<evidence type="ECO:0000313" key="2">
    <source>
        <dbReference type="EMBL" id="KAL3500324.1"/>
    </source>
</evidence>
<dbReference type="EMBL" id="JBJUIK010000016">
    <property type="protein sequence ID" value="KAL3500324.1"/>
    <property type="molecule type" value="Genomic_DNA"/>
</dbReference>
<reference evidence="2 3" key="1">
    <citation type="submission" date="2024-11" db="EMBL/GenBank/DDBJ databases">
        <title>A near-complete genome assembly of Cinchona calisaya.</title>
        <authorList>
            <person name="Lian D.C."/>
            <person name="Zhao X.W."/>
            <person name="Wei L."/>
        </authorList>
    </citation>
    <scope>NUCLEOTIDE SEQUENCE [LARGE SCALE GENOMIC DNA]</scope>
    <source>
        <tissue evidence="2">Nenye</tissue>
    </source>
</reference>
<keyword evidence="3" id="KW-1185">Reference proteome</keyword>
<name>A0ABD2XY85_9GENT</name>
<organism evidence="2 3">
    <name type="scientific">Cinchona calisaya</name>
    <dbReference type="NCBI Taxonomy" id="153742"/>
    <lineage>
        <taxon>Eukaryota</taxon>
        <taxon>Viridiplantae</taxon>
        <taxon>Streptophyta</taxon>
        <taxon>Embryophyta</taxon>
        <taxon>Tracheophyta</taxon>
        <taxon>Spermatophyta</taxon>
        <taxon>Magnoliopsida</taxon>
        <taxon>eudicotyledons</taxon>
        <taxon>Gunneridae</taxon>
        <taxon>Pentapetalae</taxon>
        <taxon>asterids</taxon>
        <taxon>lamiids</taxon>
        <taxon>Gentianales</taxon>
        <taxon>Rubiaceae</taxon>
        <taxon>Cinchonoideae</taxon>
        <taxon>Cinchoneae</taxon>
        <taxon>Cinchona</taxon>
    </lineage>
</organism>
<gene>
    <name evidence="2" type="ORF">ACH5RR_039417</name>
</gene>
<feature type="region of interest" description="Disordered" evidence="1">
    <location>
        <begin position="104"/>
        <end position="131"/>
    </location>
</feature>
<dbReference type="AlphaFoldDB" id="A0ABD2XY85"/>
<accession>A0ABD2XY85</accession>
<protein>
    <submittedName>
        <fullName evidence="2">Uncharacterized protein</fullName>
    </submittedName>
</protein>
<comment type="caution">
    <text evidence="2">The sequence shown here is derived from an EMBL/GenBank/DDBJ whole genome shotgun (WGS) entry which is preliminary data.</text>
</comment>
<proteinExistence type="predicted"/>
<evidence type="ECO:0000313" key="3">
    <source>
        <dbReference type="Proteomes" id="UP001630127"/>
    </source>
</evidence>
<dbReference type="Proteomes" id="UP001630127">
    <property type="component" value="Unassembled WGS sequence"/>
</dbReference>
<sequence length="131" mass="14469">MQDALLAQQRVLMSVMNNTAKALENLGKPSSVNIMSSSPTQPSMVCDFCGGDHANGQCEMPYGPNEQFNYVSNQSSFPRNPSGAYGSTYNPSWRNYPNFSWSNTNNQSNLPYQQNPPTSKCSTHSSLKFLT</sequence>